<gene>
    <name evidence="1" type="ORF">S01H1_55610</name>
</gene>
<protein>
    <submittedName>
        <fullName evidence="1">Uncharacterized protein</fullName>
    </submittedName>
</protein>
<comment type="caution">
    <text evidence="1">The sequence shown here is derived from an EMBL/GenBank/DDBJ whole genome shotgun (WGS) entry which is preliminary data.</text>
</comment>
<dbReference type="AlphaFoldDB" id="X0W766"/>
<sequence>RFDLADAKYYFASEPSLMPLTMSHIPIANSNGKIGRNTYIGTS</sequence>
<organism evidence="1">
    <name type="scientific">marine sediment metagenome</name>
    <dbReference type="NCBI Taxonomy" id="412755"/>
    <lineage>
        <taxon>unclassified sequences</taxon>
        <taxon>metagenomes</taxon>
        <taxon>ecological metagenomes</taxon>
    </lineage>
</organism>
<proteinExistence type="predicted"/>
<accession>X0W766</accession>
<evidence type="ECO:0000313" key="1">
    <source>
        <dbReference type="EMBL" id="GAG26430.1"/>
    </source>
</evidence>
<dbReference type="EMBL" id="BARS01036158">
    <property type="protein sequence ID" value="GAG26430.1"/>
    <property type="molecule type" value="Genomic_DNA"/>
</dbReference>
<reference evidence="1" key="1">
    <citation type="journal article" date="2014" name="Front. Microbiol.">
        <title>High frequency of phylogenetically diverse reductive dehalogenase-homologous genes in deep subseafloor sedimentary metagenomes.</title>
        <authorList>
            <person name="Kawai M."/>
            <person name="Futagami T."/>
            <person name="Toyoda A."/>
            <person name="Takaki Y."/>
            <person name="Nishi S."/>
            <person name="Hori S."/>
            <person name="Arai W."/>
            <person name="Tsubouchi T."/>
            <person name="Morono Y."/>
            <person name="Uchiyama I."/>
            <person name="Ito T."/>
            <person name="Fujiyama A."/>
            <person name="Inagaki F."/>
            <person name="Takami H."/>
        </authorList>
    </citation>
    <scope>NUCLEOTIDE SEQUENCE</scope>
    <source>
        <strain evidence="1">Expedition CK06-06</strain>
    </source>
</reference>
<name>X0W766_9ZZZZ</name>
<feature type="non-terminal residue" evidence="1">
    <location>
        <position position="1"/>
    </location>
</feature>